<evidence type="ECO:0000256" key="1">
    <source>
        <dbReference type="SAM" id="MobiDB-lite"/>
    </source>
</evidence>
<protein>
    <submittedName>
        <fullName evidence="3">Uncharacterized protein</fullName>
    </submittedName>
</protein>
<dbReference type="HOGENOM" id="CLU_697898_0_0_9"/>
<dbReference type="RefSeq" id="WP_033614241.1">
    <property type="nucleotide sequence ID" value="NZ_KK036504.1"/>
</dbReference>
<comment type="caution">
    <text evidence="3">The sequence shown here is derived from an EMBL/GenBank/DDBJ whole genome shotgun (WGS) entry which is preliminary data.</text>
</comment>
<organism evidence="3 4">
    <name type="scientific">Lactiplantibacillus fabifermentans T30PCM01</name>
    <dbReference type="NCBI Taxonomy" id="1400520"/>
    <lineage>
        <taxon>Bacteria</taxon>
        <taxon>Bacillati</taxon>
        <taxon>Bacillota</taxon>
        <taxon>Bacilli</taxon>
        <taxon>Lactobacillales</taxon>
        <taxon>Lactobacillaceae</taxon>
        <taxon>Lactiplantibacillus</taxon>
    </lineage>
</organism>
<feature type="transmembrane region" description="Helical" evidence="2">
    <location>
        <begin position="153"/>
        <end position="174"/>
    </location>
</feature>
<dbReference type="AlphaFoldDB" id="W6T6E4"/>
<feature type="transmembrane region" description="Helical" evidence="2">
    <location>
        <begin position="98"/>
        <end position="115"/>
    </location>
</feature>
<dbReference type="PATRIC" id="fig|1400520.3.peg.2174"/>
<sequence length="395" mass="44141">MGLLLTILGGLLVIGLGYLGWRLRQQQRAIIDFQLTYHKTMTPAQIQHSRRFFFKTEIKKSAGYRRLNLGVQVGRWGSYAFIVAILAQQFGILDADDMAVMATLLWLGLFATLTLRNGCQWWLNRQLYASVAVADTPAHVDLMMTPQSLTQAFLHYQIWGIGTLGTLLVVLAIASGTAVLPADYFANGFNGFLFQSATRSTTTYMRSSTTSSESATTADNDTTTDNETNGTDATSDSSSAPKSKAEKAYDSAAYVRSLPVKTKNYLNTQDRVGMISMYYLALNHYPANGISNNPGTKYAFHIIKNMKPLTIVVTSSGYNDKKFLYLTQIDDQERVRIFKFKNQTPTALNGLVPEYTEYPNSQVKMGQLINGYYSEEDGPYHRTMWAMEPGTPWTK</sequence>
<evidence type="ECO:0000256" key="2">
    <source>
        <dbReference type="SAM" id="Phobius"/>
    </source>
</evidence>
<evidence type="ECO:0000313" key="4">
    <source>
        <dbReference type="Proteomes" id="UP000019247"/>
    </source>
</evidence>
<gene>
    <name evidence="3" type="ORF">LFAB_11145</name>
</gene>
<dbReference type="OrthoDB" id="2275932at2"/>
<feature type="transmembrane region" description="Helical" evidence="2">
    <location>
        <begin position="6"/>
        <end position="23"/>
    </location>
</feature>
<dbReference type="Proteomes" id="UP000019247">
    <property type="component" value="Unassembled WGS sequence"/>
</dbReference>
<feature type="compositionally biased region" description="Low complexity" evidence="1">
    <location>
        <begin position="205"/>
        <end position="242"/>
    </location>
</feature>
<name>W6T6E4_9LACO</name>
<keyword evidence="2" id="KW-0472">Membrane</keyword>
<accession>W6T6E4</accession>
<dbReference type="EMBL" id="AWWK01000053">
    <property type="protein sequence ID" value="ETY73672.1"/>
    <property type="molecule type" value="Genomic_DNA"/>
</dbReference>
<proteinExistence type="predicted"/>
<feature type="region of interest" description="Disordered" evidence="1">
    <location>
        <begin position="205"/>
        <end position="244"/>
    </location>
</feature>
<feature type="transmembrane region" description="Helical" evidence="2">
    <location>
        <begin position="73"/>
        <end position="92"/>
    </location>
</feature>
<keyword evidence="2" id="KW-1133">Transmembrane helix</keyword>
<evidence type="ECO:0000313" key="3">
    <source>
        <dbReference type="EMBL" id="ETY73672.1"/>
    </source>
</evidence>
<keyword evidence="2" id="KW-0812">Transmembrane</keyword>
<reference evidence="3 4" key="1">
    <citation type="journal article" date="2014" name="Genome Announc.">
        <title>Genome Sequence of Lactobacillus fabifermentans Strain T30PCM01, Isolated from Fermenting Grape Marc.</title>
        <authorList>
            <person name="Treu L."/>
            <person name="Vendramin V."/>
            <person name="Bovo B."/>
            <person name="Giacomini A."/>
            <person name="Corich V."/>
            <person name="Campanaro S."/>
        </authorList>
    </citation>
    <scope>NUCLEOTIDE SEQUENCE [LARGE SCALE GENOMIC DNA]</scope>
    <source>
        <strain evidence="3 4">T30PCM01</strain>
    </source>
</reference>